<name>A0ABN8DV05_9VIBR</name>
<feature type="transmembrane region" description="Helical" evidence="1">
    <location>
        <begin position="124"/>
        <end position="144"/>
    </location>
</feature>
<feature type="transmembrane region" description="Helical" evidence="1">
    <location>
        <begin position="87"/>
        <end position="104"/>
    </location>
</feature>
<gene>
    <name evidence="2" type="ORF">VST7929_02585</name>
</gene>
<proteinExistence type="predicted"/>
<reference evidence="2" key="1">
    <citation type="submission" date="2021-11" db="EMBL/GenBank/DDBJ databases">
        <authorList>
            <person name="Rodrigo-Torres L."/>
            <person name="Arahal R. D."/>
            <person name="Lucena T."/>
        </authorList>
    </citation>
    <scope>NUCLEOTIDE SEQUENCE</scope>
    <source>
        <strain evidence="2">CECT 7929</strain>
    </source>
</reference>
<feature type="transmembrane region" description="Helical" evidence="1">
    <location>
        <begin position="54"/>
        <end position="75"/>
    </location>
</feature>
<sequence>MKKDYESLIIRGTMLTIAIAFLIYLGLNLWEIAYHDDTLSNREWGYSSYAENGISLWQWLEMLQATLLFSMLSVLAIKPSSIQHHQVFLAISIGLIISISITTYNTYEFLINITKMNPREQRWIANAFINSTCIDFLIYALIIYRGQLFKQHQRFFGKKVATPVDA</sequence>
<keyword evidence="1" id="KW-1133">Transmembrane helix</keyword>
<accession>A0ABN8DV05</accession>
<keyword evidence="1" id="KW-0812">Transmembrane</keyword>
<comment type="caution">
    <text evidence="2">The sequence shown here is derived from an EMBL/GenBank/DDBJ whole genome shotgun (WGS) entry which is preliminary data.</text>
</comment>
<evidence type="ECO:0000313" key="2">
    <source>
        <dbReference type="EMBL" id="CAH0534635.1"/>
    </source>
</evidence>
<dbReference type="EMBL" id="CAKLDI010000001">
    <property type="protein sequence ID" value="CAH0534635.1"/>
    <property type="molecule type" value="Genomic_DNA"/>
</dbReference>
<dbReference type="RefSeq" id="WP_237467569.1">
    <property type="nucleotide sequence ID" value="NZ_CAKLDI010000001.1"/>
</dbReference>
<protein>
    <submittedName>
        <fullName evidence="2">Uncharacterized protein</fullName>
    </submittedName>
</protein>
<keyword evidence="3" id="KW-1185">Reference proteome</keyword>
<dbReference type="Proteomes" id="UP000838672">
    <property type="component" value="Unassembled WGS sequence"/>
</dbReference>
<organism evidence="2 3">
    <name type="scientific">Vibrio stylophorae</name>
    <dbReference type="NCBI Taxonomy" id="659351"/>
    <lineage>
        <taxon>Bacteria</taxon>
        <taxon>Pseudomonadati</taxon>
        <taxon>Pseudomonadota</taxon>
        <taxon>Gammaproteobacteria</taxon>
        <taxon>Vibrionales</taxon>
        <taxon>Vibrionaceae</taxon>
        <taxon>Vibrio</taxon>
    </lineage>
</organism>
<evidence type="ECO:0000256" key="1">
    <source>
        <dbReference type="SAM" id="Phobius"/>
    </source>
</evidence>
<feature type="transmembrane region" description="Helical" evidence="1">
    <location>
        <begin position="12"/>
        <end position="34"/>
    </location>
</feature>
<keyword evidence="1" id="KW-0472">Membrane</keyword>
<evidence type="ECO:0000313" key="3">
    <source>
        <dbReference type="Proteomes" id="UP000838672"/>
    </source>
</evidence>